<evidence type="ECO:0000313" key="2">
    <source>
        <dbReference type="Proteomes" id="UP000035058"/>
    </source>
</evidence>
<dbReference type="Pfam" id="PF19850">
    <property type="entry name" value="DUF6325"/>
    <property type="match status" value="1"/>
</dbReference>
<dbReference type="InterPro" id="IPR046288">
    <property type="entry name" value="DUF6325"/>
</dbReference>
<evidence type="ECO:0008006" key="3">
    <source>
        <dbReference type="Google" id="ProtNLM"/>
    </source>
</evidence>
<proteinExistence type="predicted"/>
<protein>
    <recommendedName>
        <fullName evidence="3">DUF1269 domain-containing family protein</fullName>
    </recommendedName>
</protein>
<dbReference type="RefSeq" id="WP_006867648.1">
    <property type="nucleotide sequence ID" value="NZ_BAHE01000027.1"/>
</dbReference>
<comment type="caution">
    <text evidence="1">The sequence shown here is derived from an EMBL/GenBank/DDBJ whole genome shotgun (WGS) entry which is preliminary data.</text>
</comment>
<name>K6WPY0_9ACTN</name>
<dbReference type="EMBL" id="BAHE01000027">
    <property type="protein sequence ID" value="GAC01481.1"/>
    <property type="molecule type" value="Genomic_DNA"/>
</dbReference>
<sequence length="145" mass="15289">MTNGDESADRELGPVDYVVVEWAGTQPTGEALPYLMDLIDRGIVRLIDIVFLTKADDGSIAELEIGELSAEFAIFDGAATSILDDTDIGEAAAALEPGSSAAILVWENLWAAPFATALRNNGGRVVASGRIPVDALLETLDAIEE</sequence>
<gene>
    <name evidence="1" type="ORF">GONAM_27_00290</name>
</gene>
<evidence type="ECO:0000313" key="1">
    <source>
        <dbReference type="EMBL" id="GAC01481.1"/>
    </source>
</evidence>
<keyword evidence="2" id="KW-1185">Reference proteome</keyword>
<dbReference type="Proteomes" id="UP000035058">
    <property type="component" value="Unassembled WGS sequence"/>
</dbReference>
<organism evidence="1 2">
    <name type="scientific">Gordonia namibiensis NBRC 108229</name>
    <dbReference type="NCBI Taxonomy" id="1208314"/>
    <lineage>
        <taxon>Bacteria</taxon>
        <taxon>Bacillati</taxon>
        <taxon>Actinomycetota</taxon>
        <taxon>Actinomycetes</taxon>
        <taxon>Mycobacteriales</taxon>
        <taxon>Gordoniaceae</taxon>
        <taxon>Gordonia</taxon>
    </lineage>
</organism>
<dbReference type="AlphaFoldDB" id="K6WPY0"/>
<accession>K6WPY0</accession>
<reference evidence="1 2" key="1">
    <citation type="submission" date="2012-08" db="EMBL/GenBank/DDBJ databases">
        <title>Whole genome shotgun sequence of Gordonia namibiensis NBRC 108229.</title>
        <authorList>
            <person name="Isaki-Nakamura S."/>
            <person name="Hosoyama A."/>
            <person name="Tsuchikane K."/>
            <person name="Katsumata H."/>
            <person name="Baba S."/>
            <person name="Yamazaki S."/>
            <person name="Fujita N."/>
        </authorList>
    </citation>
    <scope>NUCLEOTIDE SEQUENCE [LARGE SCALE GENOMIC DNA]</scope>
    <source>
        <strain evidence="1 2">NBRC 108229</strain>
    </source>
</reference>